<dbReference type="Proteomes" id="UP000235554">
    <property type="component" value="Unassembled WGS sequence"/>
</dbReference>
<reference evidence="1" key="2">
    <citation type="submission" date="2016-07" db="EMBL/GenBank/DDBJ databases">
        <authorList>
            <person name="Kauffman K."/>
            <person name="Arevalo P."/>
            <person name="Polz M.F."/>
        </authorList>
    </citation>
    <scope>NUCLEOTIDE SEQUENCE</scope>
    <source>
        <strain evidence="1">10N.261.48.A1</strain>
    </source>
</reference>
<comment type="caution">
    <text evidence="2">The sequence shown here is derived from an EMBL/GenBank/DDBJ whole genome shotgun (WGS) entry which is preliminary data.</text>
</comment>
<reference evidence="2 4" key="4">
    <citation type="submission" date="2019-04" db="EMBL/GenBank/DDBJ databases">
        <title>A reverse ecology approach based on a biological definition of microbial populations.</title>
        <authorList>
            <person name="Arevalo P."/>
            <person name="Vaninsberghe D."/>
            <person name="Elsherbini J."/>
            <person name="Gore J."/>
            <person name="Polz M."/>
        </authorList>
    </citation>
    <scope>NUCLEOTIDE SEQUENCE [LARGE SCALE GENOMIC DNA]</scope>
    <source>
        <strain evidence="2 4">10N.222.48.A1</strain>
    </source>
</reference>
<reference evidence="3" key="1">
    <citation type="submission" date="2016-07" db="EMBL/GenBank/DDBJ databases">
        <title>Nontailed viruses are major unrecognized killers of bacteria in the ocean.</title>
        <authorList>
            <person name="Kauffman K."/>
            <person name="Hussain F."/>
            <person name="Yang J."/>
            <person name="Arevalo P."/>
            <person name="Brown J."/>
            <person name="Cutler M."/>
            <person name="Kelly L."/>
            <person name="Polz M.F."/>
        </authorList>
    </citation>
    <scope>NUCLEOTIDE SEQUENCE [LARGE SCALE GENOMIC DNA]</scope>
    <source>
        <strain evidence="3">10N.261.48.A1</strain>
    </source>
</reference>
<accession>A0A1B9Q686</accession>
<dbReference type="AlphaFoldDB" id="A0A1B9Q686"/>
<dbReference type="EMBL" id="SYVO01000012">
    <property type="protein sequence ID" value="TKG11942.1"/>
    <property type="molecule type" value="Genomic_DNA"/>
</dbReference>
<dbReference type="EMBL" id="MCZJ01000001">
    <property type="protein sequence ID" value="PMM62876.1"/>
    <property type="molecule type" value="Genomic_DNA"/>
</dbReference>
<evidence type="ECO:0000313" key="3">
    <source>
        <dbReference type="Proteomes" id="UP000235554"/>
    </source>
</evidence>
<evidence type="ECO:0000313" key="1">
    <source>
        <dbReference type="EMBL" id="PMM62876.1"/>
    </source>
</evidence>
<name>A0A1B9Q686_9VIBR</name>
<reference evidence="1" key="3">
    <citation type="journal article" date="2018" name="Nature">
        <title>A major lineage of non-tailed dsDNA viruses as unrecognized killers of marine bacteria.</title>
        <authorList>
            <person name="Kauffman K.M."/>
            <person name="Hussain F.A."/>
            <person name="Yang J."/>
            <person name="Arevalo P."/>
            <person name="Brown J.M."/>
            <person name="Chang W.K."/>
            <person name="VanInsberghe D."/>
            <person name="Elsherbini J."/>
            <person name="Sharma R.S."/>
            <person name="Cutler M.B."/>
            <person name="Kelly L."/>
            <person name="Polz M.F."/>
        </authorList>
    </citation>
    <scope>NUCLEOTIDE SEQUENCE</scope>
    <source>
        <strain evidence="1">10N.261.48.A1</strain>
    </source>
</reference>
<gene>
    <name evidence="1" type="ORF">BCT50_00055</name>
    <name evidence="2" type="ORF">FCV91_05945</name>
</gene>
<dbReference type="RefSeq" id="WP_017107241.1">
    <property type="nucleotide sequence ID" value="NZ_JAJGZO010000008.1"/>
</dbReference>
<protein>
    <submittedName>
        <fullName evidence="2">Uncharacterized protein</fullName>
    </submittedName>
</protein>
<sequence length="160" mass="18476">MKTYKKRHQKLLHYCLTQRLLCPASFSVLTNLTDKDSQRCLSSNLGEVRKVVATLGLLIEYQKHRQNREGWSLVQVRKLLGQNLYLWSDAVGIQHIPQELSNQQLGLMMLAQYDNRLAVVWSIRLRVDLPSQPLTITSTYRLCDVVNQVLAPLFDKPEVD</sequence>
<evidence type="ECO:0000313" key="2">
    <source>
        <dbReference type="EMBL" id="TKG11942.1"/>
    </source>
</evidence>
<organism evidence="2 4">
    <name type="scientific">Vibrio lentus</name>
    <dbReference type="NCBI Taxonomy" id="136468"/>
    <lineage>
        <taxon>Bacteria</taxon>
        <taxon>Pseudomonadati</taxon>
        <taxon>Pseudomonadota</taxon>
        <taxon>Gammaproteobacteria</taxon>
        <taxon>Vibrionales</taxon>
        <taxon>Vibrionaceae</taxon>
        <taxon>Vibrio</taxon>
    </lineage>
</organism>
<proteinExistence type="predicted"/>
<evidence type="ECO:0000313" key="4">
    <source>
        <dbReference type="Proteomes" id="UP000305840"/>
    </source>
</evidence>
<dbReference type="Proteomes" id="UP000305840">
    <property type="component" value="Unassembled WGS sequence"/>
</dbReference>